<dbReference type="EMBL" id="UYRT01000360">
    <property type="protein sequence ID" value="VDK28060.1"/>
    <property type="molecule type" value="Genomic_DNA"/>
</dbReference>
<dbReference type="GO" id="GO:0004672">
    <property type="term" value="F:protein kinase activity"/>
    <property type="evidence" value="ECO:0007669"/>
    <property type="project" value="TreeGrafter"/>
</dbReference>
<proteinExistence type="predicted"/>
<dbReference type="WBParaSite" id="GPUH_0000042201-mRNA-1">
    <property type="protein sequence ID" value="GPUH_0000042201-mRNA-1"/>
    <property type="gene ID" value="GPUH_0000042201"/>
</dbReference>
<evidence type="ECO:0000256" key="1">
    <source>
        <dbReference type="ARBA" id="ARBA00022737"/>
    </source>
</evidence>
<dbReference type="PROSITE" id="PS50835">
    <property type="entry name" value="IG_LIKE"/>
    <property type="match status" value="1"/>
</dbReference>
<dbReference type="OrthoDB" id="5865883at2759"/>
<dbReference type="InterPro" id="IPR007110">
    <property type="entry name" value="Ig-like_dom"/>
</dbReference>
<accession>A0A183CVD2</accession>
<dbReference type="AlphaFoldDB" id="A0A183CVD2"/>
<keyword evidence="3" id="KW-0393">Immunoglobulin domain</keyword>
<reference evidence="5 6" key="2">
    <citation type="submission" date="2018-11" db="EMBL/GenBank/DDBJ databases">
        <authorList>
            <consortium name="Pathogen Informatics"/>
        </authorList>
    </citation>
    <scope>NUCLEOTIDE SEQUENCE [LARGE SCALE GENOMIC DNA]</scope>
</reference>
<evidence type="ECO:0000259" key="4">
    <source>
        <dbReference type="PROSITE" id="PS50835"/>
    </source>
</evidence>
<keyword evidence="2" id="KW-1015">Disulfide bond</keyword>
<dbReference type="InterPro" id="IPR003599">
    <property type="entry name" value="Ig_sub"/>
</dbReference>
<protein>
    <submittedName>
        <fullName evidence="7">Ig-like domain-containing protein</fullName>
    </submittedName>
</protein>
<evidence type="ECO:0000313" key="5">
    <source>
        <dbReference type="EMBL" id="VDK28060.1"/>
    </source>
</evidence>
<evidence type="ECO:0000256" key="2">
    <source>
        <dbReference type="ARBA" id="ARBA00023157"/>
    </source>
</evidence>
<evidence type="ECO:0000313" key="7">
    <source>
        <dbReference type="WBParaSite" id="GPUH_0000042201-mRNA-1"/>
    </source>
</evidence>
<evidence type="ECO:0000256" key="3">
    <source>
        <dbReference type="ARBA" id="ARBA00023319"/>
    </source>
</evidence>
<dbReference type="PANTHER" id="PTHR47633:SF8">
    <property type="entry name" value="SPEG NEIGHBOR PROTEIN"/>
    <property type="match status" value="1"/>
</dbReference>
<gene>
    <name evidence="5" type="ORF">GPUH_LOCUS423</name>
</gene>
<dbReference type="InterPro" id="IPR013098">
    <property type="entry name" value="Ig_I-set"/>
</dbReference>
<dbReference type="SMART" id="SM00409">
    <property type="entry name" value="IG"/>
    <property type="match status" value="1"/>
</dbReference>
<keyword evidence="6" id="KW-1185">Reference proteome</keyword>
<dbReference type="InterPro" id="IPR003598">
    <property type="entry name" value="Ig_sub2"/>
</dbReference>
<organism evidence="7">
    <name type="scientific">Gongylonema pulchrum</name>
    <dbReference type="NCBI Taxonomy" id="637853"/>
    <lineage>
        <taxon>Eukaryota</taxon>
        <taxon>Metazoa</taxon>
        <taxon>Ecdysozoa</taxon>
        <taxon>Nematoda</taxon>
        <taxon>Chromadorea</taxon>
        <taxon>Rhabditida</taxon>
        <taxon>Spirurina</taxon>
        <taxon>Spiruromorpha</taxon>
        <taxon>Spiruroidea</taxon>
        <taxon>Gongylonematidae</taxon>
        <taxon>Gongylonema</taxon>
    </lineage>
</organism>
<dbReference type="SUPFAM" id="SSF48726">
    <property type="entry name" value="Immunoglobulin"/>
    <property type="match status" value="2"/>
</dbReference>
<dbReference type="PANTHER" id="PTHR47633">
    <property type="entry name" value="IMMUNOGLOBULIN"/>
    <property type="match status" value="1"/>
</dbReference>
<dbReference type="SMART" id="SM00408">
    <property type="entry name" value="IGc2"/>
    <property type="match status" value="1"/>
</dbReference>
<name>A0A183CVD2_9BILA</name>
<dbReference type="Proteomes" id="UP000271098">
    <property type="component" value="Unassembled WGS sequence"/>
</dbReference>
<dbReference type="Pfam" id="PF07679">
    <property type="entry name" value="I-set"/>
    <property type="match status" value="1"/>
</dbReference>
<sequence length="594" mass="67947">MKNVFSRDYSVIYEDGISILRINRVSENDNAVFSCTASNLFGSARTACRVVVEEKEIRIATLDISCRKEEQITSVGSVLEEHAVVEGSPSSVSSEESVSAQFKPPQFTLSLTDVTIQEGEELELKCIVTGNPTPLIRWTHNGLEILPDDRSIFTVHEDGTLVLKITEGIKEGLYICEATNGIGSAKTQCFVRINRPEISLDKEFKKASKIAAADAMVLSYPTSNLYVTVDVKTRESKVLTAEQQWRSPLRMETIREDIEKEEETATEQNIQAGTLNYIIEAEALTITVLTYKLTARVSSSAVPETVKKDETLLKIIIEEDIVRIRYYLRVVQRSARELWTFGGGIMKRPPHWSRETTHEVVAFERIFPPDEMHEFLEDKDIIERYIKLVEAAERSRSHEERETRFTLRQIGSAAERPEKGQLEIREHIPGFVDKAGSSKAITVQCTANEMRGATEAYIILITRYRYMAAYDVHQREPRRMITGEARQFEALTEDFTRRQKYFSYSTLRPPHFVWTFRLFDDGCKMGLQCIVYGLPSPCIRILHNGRAILPDDRSVSKKIRLFWINICVTIEFLLKSSSPKNIFLLYLLISIREW</sequence>
<dbReference type="FunFam" id="2.60.40.10:FF:000032">
    <property type="entry name" value="palladin isoform X1"/>
    <property type="match status" value="1"/>
</dbReference>
<dbReference type="Gene3D" id="2.60.40.10">
    <property type="entry name" value="Immunoglobulins"/>
    <property type="match status" value="2"/>
</dbReference>
<dbReference type="InterPro" id="IPR036179">
    <property type="entry name" value="Ig-like_dom_sf"/>
</dbReference>
<feature type="domain" description="Ig-like" evidence="4">
    <location>
        <begin position="105"/>
        <end position="192"/>
    </location>
</feature>
<keyword evidence="1" id="KW-0677">Repeat</keyword>
<reference evidence="7" key="1">
    <citation type="submission" date="2016-06" db="UniProtKB">
        <authorList>
            <consortium name="WormBaseParasite"/>
        </authorList>
    </citation>
    <scope>IDENTIFICATION</scope>
</reference>
<evidence type="ECO:0000313" key="6">
    <source>
        <dbReference type="Proteomes" id="UP000271098"/>
    </source>
</evidence>
<dbReference type="InterPro" id="IPR013783">
    <property type="entry name" value="Ig-like_fold"/>
</dbReference>